<dbReference type="Gene3D" id="3.40.50.10540">
    <property type="entry name" value="Crotonobetainyl-coa:carnitine coa-transferase, domain 1"/>
    <property type="match status" value="2"/>
</dbReference>
<dbReference type="PANTHER" id="PTHR48228">
    <property type="entry name" value="SUCCINYL-COA--D-CITRAMALATE COA-TRANSFERASE"/>
    <property type="match status" value="1"/>
</dbReference>
<name>A0A2N3IJ29_9BACT</name>
<accession>A0A2N3IJ29</accession>
<dbReference type="AlphaFoldDB" id="A0A2N3IJ29"/>
<keyword evidence="2" id="KW-1185">Reference proteome</keyword>
<dbReference type="InterPro" id="IPR050509">
    <property type="entry name" value="CoA-transferase_III"/>
</dbReference>
<dbReference type="InterPro" id="IPR023606">
    <property type="entry name" value="CoA-Trfase_III_dom_1_sf"/>
</dbReference>
<organism evidence="1 2">
    <name type="scientific">Raineya orbicola</name>
    <dbReference type="NCBI Taxonomy" id="2016530"/>
    <lineage>
        <taxon>Bacteria</taxon>
        <taxon>Pseudomonadati</taxon>
        <taxon>Bacteroidota</taxon>
        <taxon>Cytophagia</taxon>
        <taxon>Cytophagales</taxon>
        <taxon>Raineyaceae</taxon>
        <taxon>Raineya</taxon>
    </lineage>
</organism>
<dbReference type="SUPFAM" id="SSF89796">
    <property type="entry name" value="CoA-transferase family III (CaiB/BaiF)"/>
    <property type="match status" value="1"/>
</dbReference>
<dbReference type="GO" id="GO:0016740">
    <property type="term" value="F:transferase activity"/>
    <property type="evidence" value="ECO:0007669"/>
    <property type="project" value="UniProtKB-KW"/>
</dbReference>
<dbReference type="Gene3D" id="3.30.1540.10">
    <property type="entry name" value="formyl-coa transferase, domain 3"/>
    <property type="match status" value="1"/>
</dbReference>
<gene>
    <name evidence="1" type="ORF">Rain11_0660</name>
</gene>
<keyword evidence="1" id="KW-0808">Transferase</keyword>
<comment type="caution">
    <text evidence="1">The sequence shown here is derived from an EMBL/GenBank/DDBJ whole genome shotgun (WGS) entry which is preliminary data.</text>
</comment>
<dbReference type="Proteomes" id="UP000233387">
    <property type="component" value="Unassembled WGS sequence"/>
</dbReference>
<evidence type="ECO:0000313" key="1">
    <source>
        <dbReference type="EMBL" id="PKQ70281.1"/>
    </source>
</evidence>
<proteinExistence type="predicted"/>
<evidence type="ECO:0000313" key="2">
    <source>
        <dbReference type="Proteomes" id="UP000233387"/>
    </source>
</evidence>
<dbReference type="InterPro" id="IPR003673">
    <property type="entry name" value="CoA-Trfase_fam_III"/>
</dbReference>
<dbReference type="OrthoDB" id="9797653at2"/>
<reference evidence="1 2" key="1">
    <citation type="submission" date="2017-06" db="EMBL/GenBank/DDBJ databases">
        <title>Raineya orbicola gen. nov., sp. nov. a slightly thermophilic bacterium of the phylum Bacteroidetes and the description of Raineyaceae fam. nov.</title>
        <authorList>
            <person name="Albuquerque L."/>
            <person name="Polonia A.R.M."/>
            <person name="Barroso C."/>
            <person name="Froufe H.J.C."/>
            <person name="Lage O."/>
            <person name="Lobo-Da-Cunha A."/>
            <person name="Egas C."/>
            <person name="Da Costa M.S."/>
        </authorList>
    </citation>
    <scope>NUCLEOTIDE SEQUENCE [LARGE SCALE GENOMIC DNA]</scope>
    <source>
        <strain evidence="1 2">SPSPC-11</strain>
    </source>
</reference>
<dbReference type="Pfam" id="PF02515">
    <property type="entry name" value="CoA_transf_3"/>
    <property type="match status" value="1"/>
</dbReference>
<dbReference type="PANTHER" id="PTHR48228:SF5">
    <property type="entry name" value="ALPHA-METHYLACYL-COA RACEMASE"/>
    <property type="match status" value="1"/>
</dbReference>
<dbReference type="EMBL" id="NKXO01000008">
    <property type="protein sequence ID" value="PKQ70281.1"/>
    <property type="molecule type" value="Genomic_DNA"/>
</dbReference>
<sequence>MSKRPLEGIRILDLSRLLPGPLATMFMADMGAEVIKVENPSQPDYVRNFPPVYEAEGKEFSANYLAFNRSKKSLTLDYTQPEGKEIFWKLVQTADVIVEQFRPGYLDKLGIGYNEAQKVNQKIIYVSITGYGQTGSYSHLAGHDLNYLSYSGILGLIGEAGKAPSLPAVQLADIAGGSYMAMIGTLAALQARTHTHKGQHVDISMTEGVMPLLIVPFTHYQATKQAQKRGETPLSGAFPNYNVYMCKDGKYISLATLEPKFWIKFCNIVQKPEFLGFAMPQEPEEMQKNKATLQTFFLTQERNYWLKLSQEHDLLISPVYEIDEIEQDKHLQERNMFIKMQHPQIGDVLSLAFPIKFSESPTFPQNIAPELGADTEKILQEIGFSTTEIEKFKSQNIV</sequence>
<dbReference type="InterPro" id="IPR044855">
    <property type="entry name" value="CoA-Trfase_III_dom3_sf"/>
</dbReference>
<dbReference type="RefSeq" id="WP_101357922.1">
    <property type="nucleotide sequence ID" value="NZ_NKXO01000008.1"/>
</dbReference>
<protein>
    <submittedName>
        <fullName evidence="1">Putative acyl-CoA transferases/carnitine dehydratase</fullName>
    </submittedName>
</protein>